<dbReference type="GO" id="GO:0003700">
    <property type="term" value="F:DNA-binding transcription factor activity"/>
    <property type="evidence" value="ECO:0007669"/>
    <property type="project" value="InterPro"/>
</dbReference>
<dbReference type="SUPFAM" id="SSF46689">
    <property type="entry name" value="Homeodomain-like"/>
    <property type="match status" value="1"/>
</dbReference>
<reference evidence="5 6" key="1">
    <citation type="journal article" date="2008" name="Environ. Microbiol.">
        <title>The genome of Erwinia tasmaniensis strain Et1/99, a non-pathogenic bacterium in the genus Erwinia.</title>
        <authorList>
            <person name="Kube M."/>
            <person name="Migdoll A.M."/>
            <person name="Mueller I."/>
            <person name="Kuhl H."/>
            <person name="Beck A."/>
            <person name="Reinhardt R."/>
            <person name="Geider K."/>
        </authorList>
    </citation>
    <scope>NUCLEOTIDE SEQUENCE [LARGE SCALE GENOMIC DNA]</scope>
    <source>
        <strain evidence="6">DSM 17950 / CFBP 7177 / CIP 109463 / NCPPB 4357 / Et1/99</strain>
    </source>
</reference>
<sequence length="281" mass="31297">MIKGSLLQYLIGILTASGQYIRLIGHTDESIQMKASQIEYDAAHSTEWHKHGTGQLFWLSRGLMIIETELTQWVVTPGAVGWFPADLYHRARSAGPVRGKCLYLKPASNMPFPLCSGVYGVDAFILALLERLCLNGSADCRDELLKILTCELNQLAALPLQLTLPEDRRARNVADELLKNPGCVLNQTQLAHKWGISVRNLSRLFHQETGLTFSRWRQQAKVLSSLQWVFTGLSVNEVAYLSGYSNVSSYIEVFRERFGKTPGQFKENDKSAAIPIAGSGV</sequence>
<organism evidence="5 6">
    <name type="scientific">Erwinia tasmaniensis (strain DSM 17950 / CFBP 7177 / CIP 109463 / NCPPB 4357 / Et1/99)</name>
    <dbReference type="NCBI Taxonomy" id="465817"/>
    <lineage>
        <taxon>Bacteria</taxon>
        <taxon>Pseudomonadati</taxon>
        <taxon>Pseudomonadota</taxon>
        <taxon>Gammaproteobacteria</taxon>
        <taxon>Enterobacterales</taxon>
        <taxon>Erwiniaceae</taxon>
        <taxon>Erwinia</taxon>
    </lineage>
</organism>
<dbReference type="CDD" id="cd06124">
    <property type="entry name" value="cupin_NimR-like_N"/>
    <property type="match status" value="1"/>
</dbReference>
<gene>
    <name evidence="5" type="ordered locus">ETA_00500</name>
</gene>
<keyword evidence="3" id="KW-0804">Transcription</keyword>
<dbReference type="InterPro" id="IPR018062">
    <property type="entry name" value="HTH_AraC-typ_CS"/>
</dbReference>
<dbReference type="Gene3D" id="2.60.120.10">
    <property type="entry name" value="Jelly Rolls"/>
    <property type="match status" value="1"/>
</dbReference>
<accession>B2VF97</accession>
<dbReference type="PANTHER" id="PTHR11019:SF159">
    <property type="entry name" value="TRANSCRIPTIONAL REGULATOR-RELATED"/>
    <property type="match status" value="1"/>
</dbReference>
<evidence type="ECO:0000256" key="2">
    <source>
        <dbReference type="ARBA" id="ARBA00023125"/>
    </source>
</evidence>
<dbReference type="STRING" id="465817.ETA_00500"/>
<evidence type="ECO:0000256" key="1">
    <source>
        <dbReference type="ARBA" id="ARBA00023015"/>
    </source>
</evidence>
<keyword evidence="1" id="KW-0805">Transcription regulation</keyword>
<dbReference type="EMBL" id="CU468135">
    <property type="protein sequence ID" value="CAO95096.1"/>
    <property type="molecule type" value="Genomic_DNA"/>
</dbReference>
<dbReference type="HOGENOM" id="CLU_000445_87_0_6"/>
<dbReference type="Pfam" id="PF12833">
    <property type="entry name" value="HTH_18"/>
    <property type="match status" value="1"/>
</dbReference>
<dbReference type="GO" id="GO:0043565">
    <property type="term" value="F:sequence-specific DNA binding"/>
    <property type="evidence" value="ECO:0007669"/>
    <property type="project" value="InterPro"/>
</dbReference>
<dbReference type="PROSITE" id="PS01124">
    <property type="entry name" value="HTH_ARAC_FAMILY_2"/>
    <property type="match status" value="1"/>
</dbReference>
<name>B2VF97_ERWT9</name>
<dbReference type="eggNOG" id="COG2207">
    <property type="taxonomic scope" value="Bacteria"/>
</dbReference>
<dbReference type="PROSITE" id="PS00041">
    <property type="entry name" value="HTH_ARAC_FAMILY_1"/>
    <property type="match status" value="1"/>
</dbReference>
<keyword evidence="6" id="KW-1185">Reference proteome</keyword>
<dbReference type="SMART" id="SM00342">
    <property type="entry name" value="HTH_ARAC"/>
    <property type="match status" value="1"/>
</dbReference>
<proteinExistence type="predicted"/>
<dbReference type="InterPro" id="IPR018060">
    <property type="entry name" value="HTH_AraC"/>
</dbReference>
<evidence type="ECO:0000313" key="6">
    <source>
        <dbReference type="Proteomes" id="UP000001726"/>
    </source>
</evidence>
<evidence type="ECO:0000259" key="4">
    <source>
        <dbReference type="PROSITE" id="PS01124"/>
    </source>
</evidence>
<feature type="domain" description="HTH araC/xylS-type" evidence="4">
    <location>
        <begin position="168"/>
        <end position="268"/>
    </location>
</feature>
<dbReference type="Gene3D" id="1.10.10.60">
    <property type="entry name" value="Homeodomain-like"/>
    <property type="match status" value="2"/>
</dbReference>
<evidence type="ECO:0000256" key="3">
    <source>
        <dbReference type="ARBA" id="ARBA00023163"/>
    </source>
</evidence>
<dbReference type="InterPro" id="IPR009057">
    <property type="entry name" value="Homeodomain-like_sf"/>
</dbReference>
<evidence type="ECO:0000313" key="5">
    <source>
        <dbReference type="EMBL" id="CAO95096.1"/>
    </source>
</evidence>
<dbReference type="Proteomes" id="UP000001726">
    <property type="component" value="Chromosome"/>
</dbReference>
<protein>
    <submittedName>
        <fullName evidence="5">Probable transcriptional regulator</fullName>
    </submittedName>
</protein>
<keyword evidence="2" id="KW-0238">DNA-binding</keyword>
<dbReference type="InterPro" id="IPR014710">
    <property type="entry name" value="RmlC-like_jellyroll"/>
</dbReference>
<dbReference type="SUPFAM" id="SSF51182">
    <property type="entry name" value="RmlC-like cupins"/>
    <property type="match status" value="1"/>
</dbReference>
<dbReference type="InterPro" id="IPR011051">
    <property type="entry name" value="RmlC_Cupin_sf"/>
</dbReference>
<dbReference type="AlphaFoldDB" id="B2VF97"/>
<dbReference type="KEGG" id="eta:ETA_00500"/>
<dbReference type="PANTHER" id="PTHR11019">
    <property type="entry name" value="HTH-TYPE TRANSCRIPTIONAL REGULATOR NIMR"/>
    <property type="match status" value="1"/>
</dbReference>